<sequence>MVDGVKLAARDTELAGRLLPVLIRSMPLLVEYGTHQCHATSARRTVRLQRVVLAADPARVVASGPMQLATPLIPTLTPAAWPRLLDHAQQLLDAGTTPCDLVQRSVRDDLDLQATTLLYHLEYLHAATMHSPAASSTLRALLPTIDLVAALRVACINDKYVVRLLHLHTQLAPLTGGGSVTQLLLAPVACMLDAAATNVFHHDATVVMDLLLESVEMLEYLLGAARAVVQTGTVALLEASTVELQQAVRARIAQLPFPTRPLAVALDRLVQSYNAAQTE</sequence>
<keyword evidence="2" id="KW-1185">Reference proteome</keyword>
<protein>
    <submittedName>
        <fullName evidence="1">Uncharacterized protein</fullName>
    </submittedName>
</protein>
<name>A0A0L0S882_ALLM3</name>
<gene>
    <name evidence="1" type="ORF">AMAG_18271</name>
</gene>
<reference evidence="2" key="2">
    <citation type="submission" date="2009-11" db="EMBL/GenBank/DDBJ databases">
        <title>The Genome Sequence of Allomyces macrogynus strain ATCC 38327.</title>
        <authorList>
            <consortium name="The Broad Institute Genome Sequencing Platform"/>
            <person name="Russ C."/>
            <person name="Cuomo C."/>
            <person name="Shea T."/>
            <person name="Young S.K."/>
            <person name="Zeng Q."/>
            <person name="Koehrsen M."/>
            <person name="Haas B."/>
            <person name="Borodovsky M."/>
            <person name="Guigo R."/>
            <person name="Alvarado L."/>
            <person name="Berlin A."/>
            <person name="Borenstein D."/>
            <person name="Chen Z."/>
            <person name="Engels R."/>
            <person name="Freedman E."/>
            <person name="Gellesch M."/>
            <person name="Goldberg J."/>
            <person name="Griggs A."/>
            <person name="Gujja S."/>
            <person name="Heiman D."/>
            <person name="Hepburn T."/>
            <person name="Howarth C."/>
            <person name="Jen D."/>
            <person name="Larson L."/>
            <person name="Lewis B."/>
            <person name="Mehta T."/>
            <person name="Park D."/>
            <person name="Pearson M."/>
            <person name="Roberts A."/>
            <person name="Saif S."/>
            <person name="Shenoy N."/>
            <person name="Sisk P."/>
            <person name="Stolte C."/>
            <person name="Sykes S."/>
            <person name="Walk T."/>
            <person name="White J."/>
            <person name="Yandava C."/>
            <person name="Burger G."/>
            <person name="Gray M.W."/>
            <person name="Holland P.W.H."/>
            <person name="King N."/>
            <person name="Lang F.B.F."/>
            <person name="Roger A.J."/>
            <person name="Ruiz-Trillo I."/>
            <person name="Lander E."/>
            <person name="Nusbaum C."/>
        </authorList>
    </citation>
    <scope>NUCLEOTIDE SEQUENCE [LARGE SCALE GENOMIC DNA]</scope>
    <source>
        <strain evidence="2">ATCC 38327</strain>
    </source>
</reference>
<accession>A0A0L0S882</accession>
<reference evidence="1 2" key="1">
    <citation type="submission" date="2009-11" db="EMBL/GenBank/DDBJ databases">
        <title>Annotation of Allomyces macrogynus ATCC 38327.</title>
        <authorList>
            <consortium name="The Broad Institute Genome Sequencing Platform"/>
            <person name="Russ C."/>
            <person name="Cuomo C."/>
            <person name="Burger G."/>
            <person name="Gray M.W."/>
            <person name="Holland P.W.H."/>
            <person name="King N."/>
            <person name="Lang F.B.F."/>
            <person name="Roger A.J."/>
            <person name="Ruiz-Trillo I."/>
            <person name="Young S.K."/>
            <person name="Zeng Q."/>
            <person name="Gargeya S."/>
            <person name="Fitzgerald M."/>
            <person name="Haas B."/>
            <person name="Abouelleil A."/>
            <person name="Alvarado L."/>
            <person name="Arachchi H.M."/>
            <person name="Berlin A."/>
            <person name="Chapman S.B."/>
            <person name="Gearin G."/>
            <person name="Goldberg J."/>
            <person name="Griggs A."/>
            <person name="Gujja S."/>
            <person name="Hansen M."/>
            <person name="Heiman D."/>
            <person name="Howarth C."/>
            <person name="Larimer J."/>
            <person name="Lui A."/>
            <person name="MacDonald P.J.P."/>
            <person name="McCowen C."/>
            <person name="Montmayeur A."/>
            <person name="Murphy C."/>
            <person name="Neiman D."/>
            <person name="Pearson M."/>
            <person name="Priest M."/>
            <person name="Roberts A."/>
            <person name="Saif S."/>
            <person name="Shea T."/>
            <person name="Sisk P."/>
            <person name="Stolte C."/>
            <person name="Sykes S."/>
            <person name="Wortman J."/>
            <person name="Nusbaum C."/>
            <person name="Birren B."/>
        </authorList>
    </citation>
    <scope>NUCLEOTIDE SEQUENCE [LARGE SCALE GENOMIC DNA]</scope>
    <source>
        <strain evidence="1 2">ATCC 38327</strain>
    </source>
</reference>
<evidence type="ECO:0000313" key="2">
    <source>
        <dbReference type="Proteomes" id="UP000054350"/>
    </source>
</evidence>
<dbReference type="OrthoDB" id="5650925at2759"/>
<dbReference type="AlphaFoldDB" id="A0A0L0S882"/>
<dbReference type="EMBL" id="GG745333">
    <property type="protein sequence ID" value="KNE58559.1"/>
    <property type="molecule type" value="Genomic_DNA"/>
</dbReference>
<organism evidence="1 2">
    <name type="scientific">Allomyces macrogynus (strain ATCC 38327)</name>
    <name type="common">Allomyces javanicus var. macrogynus</name>
    <dbReference type="NCBI Taxonomy" id="578462"/>
    <lineage>
        <taxon>Eukaryota</taxon>
        <taxon>Fungi</taxon>
        <taxon>Fungi incertae sedis</taxon>
        <taxon>Blastocladiomycota</taxon>
        <taxon>Blastocladiomycetes</taxon>
        <taxon>Blastocladiales</taxon>
        <taxon>Blastocladiaceae</taxon>
        <taxon>Allomyces</taxon>
    </lineage>
</organism>
<dbReference type="Proteomes" id="UP000054350">
    <property type="component" value="Unassembled WGS sequence"/>
</dbReference>
<dbReference type="VEuPathDB" id="FungiDB:AMAG_18271"/>
<evidence type="ECO:0000313" key="1">
    <source>
        <dbReference type="EMBL" id="KNE58559.1"/>
    </source>
</evidence>
<proteinExistence type="predicted"/>